<comment type="caution">
    <text evidence="2">The sequence shown here is derived from an EMBL/GenBank/DDBJ whole genome shotgun (WGS) entry which is preliminary data.</text>
</comment>
<feature type="compositionally biased region" description="Pro residues" evidence="1">
    <location>
        <begin position="28"/>
        <end position="37"/>
    </location>
</feature>
<feature type="region of interest" description="Disordered" evidence="1">
    <location>
        <begin position="81"/>
        <end position="106"/>
    </location>
</feature>
<evidence type="ECO:0000256" key="1">
    <source>
        <dbReference type="SAM" id="MobiDB-lite"/>
    </source>
</evidence>
<organism evidence="2 3">
    <name type="scientific">Protopolystoma xenopodis</name>
    <dbReference type="NCBI Taxonomy" id="117903"/>
    <lineage>
        <taxon>Eukaryota</taxon>
        <taxon>Metazoa</taxon>
        <taxon>Spiralia</taxon>
        <taxon>Lophotrochozoa</taxon>
        <taxon>Platyhelminthes</taxon>
        <taxon>Monogenea</taxon>
        <taxon>Polyopisthocotylea</taxon>
        <taxon>Polystomatidea</taxon>
        <taxon>Polystomatidae</taxon>
        <taxon>Protopolystoma</taxon>
    </lineage>
</organism>
<evidence type="ECO:0000313" key="2">
    <source>
        <dbReference type="EMBL" id="VEL10930.1"/>
    </source>
</evidence>
<reference evidence="2" key="1">
    <citation type="submission" date="2018-11" db="EMBL/GenBank/DDBJ databases">
        <authorList>
            <consortium name="Pathogen Informatics"/>
        </authorList>
    </citation>
    <scope>NUCLEOTIDE SEQUENCE</scope>
</reference>
<evidence type="ECO:0000313" key="3">
    <source>
        <dbReference type="Proteomes" id="UP000784294"/>
    </source>
</evidence>
<dbReference type="AlphaFoldDB" id="A0A448WG34"/>
<dbReference type="EMBL" id="CAAALY010010313">
    <property type="protein sequence ID" value="VEL10930.1"/>
    <property type="molecule type" value="Genomic_DNA"/>
</dbReference>
<feature type="region of interest" description="Disordered" evidence="1">
    <location>
        <begin position="1"/>
        <end position="52"/>
    </location>
</feature>
<proteinExistence type="predicted"/>
<keyword evidence="3" id="KW-1185">Reference proteome</keyword>
<dbReference type="Proteomes" id="UP000784294">
    <property type="component" value="Unassembled WGS sequence"/>
</dbReference>
<accession>A0A448WG34</accession>
<sequence>MEGSHSRSTGYLELEERSDPGAKTHPLFPLPSPPPPSHTLSSMPSSLTPIEPFTSSASAELELSSLPFPFSTSLFQAPPILKQTPQWHGSKKTHHPTQSCRLGTSREGQLECLPDSPARQVGTSLLASPRPTSAETLPSNGCLVGHHVTITDAVGAQ</sequence>
<name>A0A448WG34_9PLAT</name>
<feature type="compositionally biased region" description="Low complexity" evidence="1">
    <location>
        <begin position="38"/>
        <end position="52"/>
    </location>
</feature>
<protein>
    <submittedName>
        <fullName evidence="2">Uncharacterized protein</fullName>
    </submittedName>
</protein>
<gene>
    <name evidence="2" type="ORF">PXEA_LOCUS4370</name>
</gene>